<evidence type="ECO:0000313" key="4">
    <source>
        <dbReference type="Proteomes" id="UP001602119"/>
    </source>
</evidence>
<feature type="coiled-coil region" evidence="1">
    <location>
        <begin position="169"/>
        <end position="196"/>
    </location>
</feature>
<reference evidence="3 4" key="1">
    <citation type="submission" date="2024-10" db="EMBL/GenBank/DDBJ databases">
        <title>The Natural Products Discovery Center: Release of the First 8490 Sequenced Strains for Exploring Actinobacteria Biosynthetic Diversity.</title>
        <authorList>
            <person name="Kalkreuter E."/>
            <person name="Kautsar S.A."/>
            <person name="Yang D."/>
            <person name="Bader C.D."/>
            <person name="Teijaro C.N."/>
            <person name="Fluegel L."/>
            <person name="Davis C.M."/>
            <person name="Simpson J.R."/>
            <person name="Lauterbach L."/>
            <person name="Steele A.D."/>
            <person name="Gui C."/>
            <person name="Meng S."/>
            <person name="Li G."/>
            <person name="Viehrig K."/>
            <person name="Ye F."/>
            <person name="Su P."/>
            <person name="Kiefer A.F."/>
            <person name="Nichols A."/>
            <person name="Cepeda A.J."/>
            <person name="Yan W."/>
            <person name="Fan B."/>
            <person name="Jiang Y."/>
            <person name="Adhikari A."/>
            <person name="Zheng C.-J."/>
            <person name="Schuster L."/>
            <person name="Cowan T.M."/>
            <person name="Smanski M.J."/>
            <person name="Chevrette M.G."/>
            <person name="De Carvalho L.P.S."/>
            <person name="Shen B."/>
        </authorList>
    </citation>
    <scope>NUCLEOTIDE SEQUENCE [LARGE SCALE GENOMIC DNA]</scope>
    <source>
        <strain evidence="3 4">NPDC001281</strain>
    </source>
</reference>
<name>A0ABW6V4T7_MICFU</name>
<accession>A0ABW6V4T7</accession>
<proteinExistence type="predicted"/>
<organism evidence="3 4">
    <name type="scientific">Microtetraspora fusca</name>
    <dbReference type="NCBI Taxonomy" id="1997"/>
    <lineage>
        <taxon>Bacteria</taxon>
        <taxon>Bacillati</taxon>
        <taxon>Actinomycetota</taxon>
        <taxon>Actinomycetes</taxon>
        <taxon>Streptosporangiales</taxon>
        <taxon>Streptosporangiaceae</taxon>
        <taxon>Microtetraspora</taxon>
    </lineage>
</organism>
<dbReference type="InterPro" id="IPR025101">
    <property type="entry name" value="DUF4012"/>
</dbReference>
<dbReference type="RefSeq" id="WP_066938976.1">
    <property type="nucleotide sequence ID" value="NZ_BBYK01000043.1"/>
</dbReference>
<evidence type="ECO:0000256" key="2">
    <source>
        <dbReference type="SAM" id="MobiDB-lite"/>
    </source>
</evidence>
<dbReference type="EMBL" id="JBIAXI010000008">
    <property type="protein sequence ID" value="MFF4774297.1"/>
    <property type="molecule type" value="Genomic_DNA"/>
</dbReference>
<keyword evidence="1" id="KW-0175">Coiled coil</keyword>
<protein>
    <submittedName>
        <fullName evidence="3">DUF4012 domain-containing protein</fullName>
    </submittedName>
</protein>
<evidence type="ECO:0000256" key="1">
    <source>
        <dbReference type="SAM" id="Coils"/>
    </source>
</evidence>
<dbReference type="Proteomes" id="UP001602119">
    <property type="component" value="Unassembled WGS sequence"/>
</dbReference>
<feature type="region of interest" description="Disordered" evidence="2">
    <location>
        <begin position="558"/>
        <end position="587"/>
    </location>
</feature>
<sequence length="587" mass="62812">MRVVNRRRIAVFGLTLPAAGLVLAGGWSAYLGLSARDHLEAAKTALLLARDTDDPRQMAGPLADARRHAAEARQLTSGRDWWLIAHAPFVGDAAATVGGLAEAVAEISDVLGGVYQEAAPFMAAKSLSVHDTRQVLDRLAAASPTLDDGVARVAWARDRLAATPADTGVGQLDQARETVLEEADRLRDRLRSAADAAALLPPMLGHDGPRRYFLAFQTNAESRATGGLIGAYGILSADRGKVGVTRLSADNGLESPKPVIDHGAAYRARYGPSATSMLSVSNLSPHFPYAAATWTRLWERRFGQRLDGAIATDPIGLSYLLELIGPVTLPDGEAVTAGNVVDLTERTAYERYPDRGDRKKFLITVAGAVSEQIGKALADPQRLLPVLSRLVDERRIQVWSSDAAVERRLAATPLGGVLPGRPGPFAGLVVNNSAGSKLDYYLQRSVTYDLGACQADGTRATTVRVRLDNDVPRGALPDYVTARLDSPQQRHAPGSNLLWVSLYASPGARLSGVRLDGRKSGVIVEAERSHPVYSTLLEFAPRQARTLEFKLVEPVSATPPAVPAQPLVQPQRTRITENDQGCPAPSS</sequence>
<keyword evidence="4" id="KW-1185">Reference proteome</keyword>
<dbReference type="Pfam" id="PF13196">
    <property type="entry name" value="DUF4012"/>
    <property type="match status" value="1"/>
</dbReference>
<comment type="caution">
    <text evidence="3">The sequence shown here is derived from an EMBL/GenBank/DDBJ whole genome shotgun (WGS) entry which is preliminary data.</text>
</comment>
<evidence type="ECO:0000313" key="3">
    <source>
        <dbReference type="EMBL" id="MFF4774297.1"/>
    </source>
</evidence>
<gene>
    <name evidence="3" type="ORF">ACFY05_15680</name>
</gene>